<evidence type="ECO:0000313" key="6">
    <source>
        <dbReference type="EMBL" id="MBU2874177.1"/>
    </source>
</evidence>
<evidence type="ECO:0000256" key="2">
    <source>
        <dbReference type="ARBA" id="ARBA00023015"/>
    </source>
</evidence>
<organism evidence="6 7">
    <name type="scientific">Marinobacter salexigens</name>
    <dbReference type="NCBI Taxonomy" id="1925763"/>
    <lineage>
        <taxon>Bacteria</taxon>
        <taxon>Pseudomonadati</taxon>
        <taxon>Pseudomonadota</taxon>
        <taxon>Gammaproteobacteria</taxon>
        <taxon>Pseudomonadales</taxon>
        <taxon>Marinobacteraceae</taxon>
        <taxon>Marinobacter</taxon>
    </lineage>
</organism>
<proteinExistence type="inferred from homology"/>
<dbReference type="NCBIfam" id="NF007491">
    <property type="entry name" value="PRK10086.1"/>
    <property type="match status" value="1"/>
</dbReference>
<comment type="similarity">
    <text evidence="1">Belongs to the LysR transcriptional regulatory family.</text>
</comment>
<evidence type="ECO:0000256" key="1">
    <source>
        <dbReference type="ARBA" id="ARBA00009437"/>
    </source>
</evidence>
<reference evidence="6 7" key="1">
    <citation type="submission" date="2021-05" db="EMBL/GenBank/DDBJ databases">
        <title>Draft genomes of bacteria isolated from model marine particles.</title>
        <authorList>
            <person name="Datta M.S."/>
            <person name="Schwartzman J.A."/>
            <person name="Enke T.N."/>
            <person name="Saavedra J."/>
            <person name="Cermak N."/>
            <person name="Cordero O.X."/>
        </authorList>
    </citation>
    <scope>NUCLEOTIDE SEQUENCE [LARGE SCALE GENOMIC DNA]</scope>
    <source>
        <strain evidence="6 7">D2M19</strain>
    </source>
</reference>
<accession>A0ABS6AAH7</accession>
<dbReference type="CDD" id="cd08432">
    <property type="entry name" value="PBP2_GcdR_TrpI_HvrB_AmpR_like"/>
    <property type="match status" value="1"/>
</dbReference>
<evidence type="ECO:0000259" key="5">
    <source>
        <dbReference type="PROSITE" id="PS50931"/>
    </source>
</evidence>
<dbReference type="RefSeq" id="WP_216008026.1">
    <property type="nucleotide sequence ID" value="NZ_JAHKPV010000017.1"/>
</dbReference>
<dbReference type="PANTHER" id="PTHR30537">
    <property type="entry name" value="HTH-TYPE TRANSCRIPTIONAL REGULATOR"/>
    <property type="match status" value="1"/>
</dbReference>
<evidence type="ECO:0000256" key="3">
    <source>
        <dbReference type="ARBA" id="ARBA00023125"/>
    </source>
</evidence>
<dbReference type="InterPro" id="IPR005119">
    <property type="entry name" value="LysR_subst-bd"/>
</dbReference>
<evidence type="ECO:0000313" key="7">
    <source>
        <dbReference type="Proteomes" id="UP000753376"/>
    </source>
</evidence>
<evidence type="ECO:0000256" key="4">
    <source>
        <dbReference type="ARBA" id="ARBA00023163"/>
    </source>
</evidence>
<feature type="domain" description="HTH lysR-type" evidence="5">
    <location>
        <begin position="1"/>
        <end position="65"/>
    </location>
</feature>
<dbReference type="InterPro" id="IPR058163">
    <property type="entry name" value="LysR-type_TF_proteobact-type"/>
</dbReference>
<dbReference type="PANTHER" id="PTHR30537:SF32">
    <property type="entry name" value="HTH-TYPE TRANSCRIPTIONAL REGULATOR DSDC"/>
    <property type="match status" value="1"/>
</dbReference>
<sequence>MDLTLLGKTLPGLHCFACAAQYLSFTKAGEAMNLSQSAVSHRIRKLEEQLGFVLFKRLTRQLVLTEEGKRLYSVIRATLGDVSSEIHSLQNQEIGGTLQITATPSFSSCWLMPRLSDFVKKYPSIYLHLRTRNDLVNFSSENVDLAIYYGEREHPGLVVIPFLEEKVLPVCSKDYADNKKLWGDPEALASCTLLHDAQPWPNAQYFSEWKTWLDFLGLNDVDCEGGHSFDRSELASALAVRGGGIAMGRLRLVQDQLKSGELVAPFKVDRTASQSYYLVTTQERSQTTRVSALCDWLIQQAHQQET</sequence>
<dbReference type="InterPro" id="IPR000847">
    <property type="entry name" value="LysR_HTH_N"/>
</dbReference>
<dbReference type="Proteomes" id="UP000753376">
    <property type="component" value="Unassembled WGS sequence"/>
</dbReference>
<protein>
    <submittedName>
        <fullName evidence="6">DNA-binding transcriptional regulator DsdC</fullName>
    </submittedName>
</protein>
<keyword evidence="7" id="KW-1185">Reference proteome</keyword>
<comment type="caution">
    <text evidence="6">The sequence shown here is derived from an EMBL/GenBank/DDBJ whole genome shotgun (WGS) entry which is preliminary data.</text>
</comment>
<dbReference type="EMBL" id="JAHKPV010000017">
    <property type="protein sequence ID" value="MBU2874177.1"/>
    <property type="molecule type" value="Genomic_DNA"/>
</dbReference>
<keyword evidence="4" id="KW-0804">Transcription</keyword>
<dbReference type="Pfam" id="PF00126">
    <property type="entry name" value="HTH_1"/>
    <property type="match status" value="1"/>
</dbReference>
<dbReference type="PROSITE" id="PS50931">
    <property type="entry name" value="HTH_LYSR"/>
    <property type="match status" value="1"/>
</dbReference>
<dbReference type="Pfam" id="PF03466">
    <property type="entry name" value="LysR_substrate"/>
    <property type="match status" value="1"/>
</dbReference>
<dbReference type="GO" id="GO:0003677">
    <property type="term" value="F:DNA binding"/>
    <property type="evidence" value="ECO:0007669"/>
    <property type="project" value="UniProtKB-KW"/>
</dbReference>
<name>A0ABS6AAH7_9GAMM</name>
<gene>
    <name evidence="6" type="primary">dsdC</name>
    <name evidence="6" type="ORF">KO508_09180</name>
</gene>
<keyword evidence="3 6" id="KW-0238">DNA-binding</keyword>
<keyword evidence="2" id="KW-0805">Transcription regulation</keyword>